<dbReference type="PANTHER" id="PTHR37826">
    <property type="entry name" value="FLOTILLIN BAND_7_5 DOMAIN PROTEIN"/>
    <property type="match status" value="1"/>
</dbReference>
<reference evidence="5" key="1">
    <citation type="submission" date="2016-10" db="EMBL/GenBank/DDBJ databases">
        <authorList>
            <person name="Varghese N."/>
            <person name="Submissions S."/>
        </authorList>
    </citation>
    <scope>NUCLEOTIDE SEQUENCE [LARGE SCALE GENOMIC DNA]</scope>
    <source>
        <strain evidence="5">DSM 13577</strain>
    </source>
</reference>
<dbReference type="PANTHER" id="PTHR37826:SF2">
    <property type="entry name" value="ZINC-RIBBON DOMAIN-CONTAINING PROTEIN"/>
    <property type="match status" value="1"/>
</dbReference>
<accession>A0A1H9YKC9</accession>
<evidence type="ECO:0000259" key="2">
    <source>
        <dbReference type="Pfam" id="PF13240"/>
    </source>
</evidence>
<dbReference type="Proteomes" id="UP000243819">
    <property type="component" value="Unassembled WGS sequence"/>
</dbReference>
<keyword evidence="4" id="KW-0645">Protease</keyword>
<dbReference type="SUPFAM" id="SSF117892">
    <property type="entry name" value="Band 7/SPFH domain"/>
    <property type="match status" value="1"/>
</dbReference>
<dbReference type="Pfam" id="PF13421">
    <property type="entry name" value="Band_7_1"/>
    <property type="match status" value="1"/>
</dbReference>
<dbReference type="InterPro" id="IPR026870">
    <property type="entry name" value="Zinc_ribbon_dom"/>
</dbReference>
<dbReference type="InterPro" id="IPR025874">
    <property type="entry name" value="DZR"/>
</dbReference>
<evidence type="ECO:0000313" key="4">
    <source>
        <dbReference type="EMBL" id="SES69059.1"/>
    </source>
</evidence>
<dbReference type="AlphaFoldDB" id="A0A1H9YKC9"/>
<keyword evidence="4" id="KW-0378">Hydrolase</keyword>
<evidence type="ECO:0000259" key="1">
    <source>
        <dbReference type="Pfam" id="PF12773"/>
    </source>
</evidence>
<feature type="domain" description="SPFH" evidence="3">
    <location>
        <begin position="25"/>
        <end position="235"/>
    </location>
</feature>
<dbReference type="CDD" id="cd03408">
    <property type="entry name" value="SPFH_like_u1"/>
    <property type="match status" value="1"/>
</dbReference>
<sequence>MVFKFIKSQLIEVIEWTDDSTDTIVYRFPVKGNEIKMGAQLTVRESQTAVFVNEGQIADIFGPGRYKLSTENMPVLTKLKAWKYGFNSPFKAEVYFVNTKQFTNQKWGTSNPIMMRDPEFGMVRFRAFGIFSFKVEEPAVFLKEIFGTNRVFDTESIVSHLKRSLVSGIADLISESKIPVLDLAMHYNELGEAATEALQPRFSQLGLKLVSLFIENISLPEEVEKVLDKRTSMGVIGNMQQYTQYQTAEAIRDAAQNQGGGLAGAGVGLGAGVGIGQVMSQAFNQNMQSTPQPQGNEVTKVPCPKCGADNLPQAKFCSQCGTSMDIQKTKCIHCSVPIEKEAKFCPQCGKPQKLNCGNCGIELNPGAKFCPECGTKI</sequence>
<dbReference type="Pfam" id="PF12773">
    <property type="entry name" value="DZR"/>
    <property type="match status" value="1"/>
</dbReference>
<proteinExistence type="predicted"/>
<dbReference type="RefSeq" id="WP_091348511.1">
    <property type="nucleotide sequence ID" value="NZ_FOIF01000003.1"/>
</dbReference>
<evidence type="ECO:0000313" key="5">
    <source>
        <dbReference type="Proteomes" id="UP000243819"/>
    </source>
</evidence>
<feature type="domain" description="Zinc-ribbon" evidence="2">
    <location>
        <begin position="356"/>
        <end position="377"/>
    </location>
</feature>
<dbReference type="InterPro" id="IPR038587">
    <property type="entry name" value="Ribosomal_eL40_sf"/>
</dbReference>
<organism evidence="4 5">
    <name type="scientific">Anaerobranca gottschalkii DSM 13577</name>
    <dbReference type="NCBI Taxonomy" id="1120990"/>
    <lineage>
        <taxon>Bacteria</taxon>
        <taxon>Bacillati</taxon>
        <taxon>Bacillota</taxon>
        <taxon>Clostridia</taxon>
        <taxon>Eubacteriales</taxon>
        <taxon>Proteinivoracaceae</taxon>
        <taxon>Anaerobranca</taxon>
    </lineage>
</organism>
<dbReference type="InterPro" id="IPR033880">
    <property type="entry name" value="SPFH_YdjI"/>
</dbReference>
<dbReference type="OrthoDB" id="9788304at2"/>
<dbReference type="InterPro" id="IPR036013">
    <property type="entry name" value="Band_7/SPFH_dom_sf"/>
</dbReference>
<name>A0A1H9YKC9_9FIRM</name>
<evidence type="ECO:0000259" key="3">
    <source>
        <dbReference type="Pfam" id="PF13421"/>
    </source>
</evidence>
<protein>
    <submittedName>
        <fullName evidence="4">Membrane protease subunit, stomatin/prohibitin family, contains C-terminal Zn-ribbon domain</fullName>
    </submittedName>
</protein>
<dbReference type="Pfam" id="PF13240">
    <property type="entry name" value="Zn_Ribbon_1"/>
    <property type="match status" value="1"/>
</dbReference>
<dbReference type="STRING" id="1120990.SAMN03080614_100365"/>
<feature type="domain" description="DZANK-type" evidence="1">
    <location>
        <begin position="303"/>
        <end position="349"/>
    </location>
</feature>
<dbReference type="GO" id="GO:0006508">
    <property type="term" value="P:proteolysis"/>
    <property type="evidence" value="ECO:0007669"/>
    <property type="project" value="UniProtKB-KW"/>
</dbReference>
<dbReference type="GO" id="GO:0008233">
    <property type="term" value="F:peptidase activity"/>
    <property type="evidence" value="ECO:0007669"/>
    <property type="project" value="UniProtKB-KW"/>
</dbReference>
<dbReference type="Gene3D" id="4.10.1060.50">
    <property type="match status" value="1"/>
</dbReference>
<keyword evidence="5" id="KW-1185">Reference proteome</keyword>
<dbReference type="EMBL" id="FOIF01000003">
    <property type="protein sequence ID" value="SES69059.1"/>
    <property type="molecule type" value="Genomic_DNA"/>
</dbReference>
<gene>
    <name evidence="4" type="ORF">SAMN03080614_100365</name>
</gene>